<comment type="caution">
    <text evidence="2">The sequence shown here is derived from an EMBL/GenBank/DDBJ whole genome shotgun (WGS) entry which is preliminary data.</text>
</comment>
<dbReference type="InterPro" id="IPR022409">
    <property type="entry name" value="PKD/Chitinase_dom"/>
</dbReference>
<keyword evidence="3" id="KW-1185">Reference proteome</keyword>
<dbReference type="Pfam" id="PF18962">
    <property type="entry name" value="Por_Secre_tail"/>
    <property type="match status" value="1"/>
</dbReference>
<reference evidence="2 3" key="1">
    <citation type="journal article" date="2013" name="Stand. Genomic Sci.">
        <title>Genomic Encyclopedia of Type Strains, Phase I: The one thousand microbial genomes (KMG-I) project.</title>
        <authorList>
            <person name="Kyrpides N.C."/>
            <person name="Woyke T."/>
            <person name="Eisen J.A."/>
            <person name="Garrity G."/>
            <person name="Lilburn T.G."/>
            <person name="Beck B.J."/>
            <person name="Whitman W.B."/>
            <person name="Hugenholtz P."/>
            <person name="Klenk H.P."/>
        </authorList>
    </citation>
    <scope>NUCLEOTIDE SEQUENCE [LARGE SCALE GENOMIC DNA]</scope>
    <source>
        <strain evidence="2 3">DSM 13484</strain>
    </source>
</reference>
<evidence type="ECO:0000313" key="3">
    <source>
        <dbReference type="Proteomes" id="UP000316778"/>
    </source>
</evidence>
<dbReference type="SUPFAM" id="SSF53474">
    <property type="entry name" value="alpha/beta-Hydrolases"/>
    <property type="match status" value="1"/>
</dbReference>
<evidence type="ECO:0000259" key="1">
    <source>
        <dbReference type="SMART" id="SM00089"/>
    </source>
</evidence>
<dbReference type="InterPro" id="IPR012334">
    <property type="entry name" value="Pectin_lyas_fold"/>
</dbReference>
<dbReference type="SMART" id="SM00710">
    <property type="entry name" value="PbH1"/>
    <property type="match status" value="7"/>
</dbReference>
<feature type="domain" description="PKD/Chitinase" evidence="1">
    <location>
        <begin position="829"/>
        <end position="918"/>
    </location>
</feature>
<feature type="domain" description="PKD/Chitinase" evidence="1">
    <location>
        <begin position="1403"/>
        <end position="1492"/>
    </location>
</feature>
<proteinExistence type="predicted"/>
<dbReference type="Pfam" id="PF22352">
    <property type="entry name" value="K319L-like_PKD"/>
    <property type="match status" value="8"/>
</dbReference>
<dbReference type="FunFam" id="2.60.40.10:FF:000257">
    <property type="entry name" value="Dyslexia-associated protein KIAA0319-like"/>
    <property type="match status" value="3"/>
</dbReference>
<dbReference type="Proteomes" id="UP000316778">
    <property type="component" value="Unassembled WGS sequence"/>
</dbReference>
<dbReference type="GO" id="GO:0016020">
    <property type="term" value="C:membrane"/>
    <property type="evidence" value="ECO:0007669"/>
    <property type="project" value="TreeGrafter"/>
</dbReference>
<dbReference type="SUPFAM" id="SSF51126">
    <property type="entry name" value="Pectin lyase-like"/>
    <property type="match status" value="1"/>
</dbReference>
<dbReference type="Gene3D" id="2.60.40.10">
    <property type="entry name" value="Immunoglobulins"/>
    <property type="match status" value="8"/>
</dbReference>
<feature type="domain" description="PKD/Chitinase" evidence="1">
    <location>
        <begin position="1312"/>
        <end position="1397"/>
    </location>
</feature>
<gene>
    <name evidence="2" type="ORF">LX66_3462</name>
</gene>
<dbReference type="Gene3D" id="3.40.50.1820">
    <property type="entry name" value="alpha/beta hydrolase"/>
    <property type="match status" value="1"/>
</dbReference>
<feature type="domain" description="PKD/Chitinase" evidence="1">
    <location>
        <begin position="927"/>
        <end position="1016"/>
    </location>
</feature>
<dbReference type="InterPro" id="IPR003140">
    <property type="entry name" value="PLipase/COase/thioEstase"/>
</dbReference>
<feature type="domain" description="PKD/Chitinase" evidence="1">
    <location>
        <begin position="1116"/>
        <end position="1205"/>
    </location>
</feature>
<dbReference type="InterPro" id="IPR011050">
    <property type="entry name" value="Pectin_lyase_fold/virulence"/>
</dbReference>
<dbReference type="SUPFAM" id="SSF49299">
    <property type="entry name" value="PKD domain"/>
    <property type="match status" value="8"/>
</dbReference>
<dbReference type="Gene3D" id="2.160.20.10">
    <property type="entry name" value="Single-stranded right-handed beta-helix, Pectin lyase-like"/>
    <property type="match status" value="1"/>
</dbReference>
<dbReference type="InterPro" id="IPR059226">
    <property type="entry name" value="Choice_anch_Q_dom"/>
</dbReference>
<dbReference type="NCBIfam" id="TIGR04183">
    <property type="entry name" value="Por_Secre_tail"/>
    <property type="match status" value="1"/>
</dbReference>
<protein>
    <submittedName>
        <fullName evidence="2">Putative secreted protein (Por secretion system target)</fullName>
    </submittedName>
</protein>
<dbReference type="NCBIfam" id="NF041518">
    <property type="entry name" value="choice_anch_Q"/>
    <property type="match status" value="1"/>
</dbReference>
<name>A0A562SZM6_CHIJA</name>
<dbReference type="InterPro" id="IPR026444">
    <property type="entry name" value="Secre_tail"/>
</dbReference>
<dbReference type="GO" id="GO:0016787">
    <property type="term" value="F:hydrolase activity"/>
    <property type="evidence" value="ECO:0007669"/>
    <property type="project" value="InterPro"/>
</dbReference>
<organism evidence="2 3">
    <name type="scientific">Chitinophaga japonensis</name>
    <name type="common">Flexibacter japonensis</name>
    <dbReference type="NCBI Taxonomy" id="104662"/>
    <lineage>
        <taxon>Bacteria</taxon>
        <taxon>Pseudomonadati</taxon>
        <taxon>Bacteroidota</taxon>
        <taxon>Chitinophagia</taxon>
        <taxon>Chitinophagales</taxon>
        <taxon>Chitinophagaceae</taxon>
        <taxon>Chitinophaga</taxon>
    </lineage>
</organism>
<dbReference type="InterPro" id="IPR039448">
    <property type="entry name" value="Beta_helix"/>
</dbReference>
<dbReference type="InterPro" id="IPR013783">
    <property type="entry name" value="Ig-like_fold"/>
</dbReference>
<feature type="domain" description="PKD/Chitinase" evidence="1">
    <location>
        <begin position="732"/>
        <end position="822"/>
    </location>
</feature>
<dbReference type="PANTHER" id="PTHR46182">
    <property type="entry name" value="FI19480P1"/>
    <property type="match status" value="1"/>
</dbReference>
<dbReference type="GO" id="GO:0031410">
    <property type="term" value="C:cytoplasmic vesicle"/>
    <property type="evidence" value="ECO:0007669"/>
    <property type="project" value="TreeGrafter"/>
</dbReference>
<dbReference type="InterPro" id="IPR029058">
    <property type="entry name" value="AB_hydrolase_fold"/>
</dbReference>
<dbReference type="EMBL" id="VLLG01000004">
    <property type="protein sequence ID" value="TWI86210.1"/>
    <property type="molecule type" value="Genomic_DNA"/>
</dbReference>
<accession>A0A562SZM6</accession>
<dbReference type="Pfam" id="PF02230">
    <property type="entry name" value="Abhydrolase_2"/>
    <property type="match status" value="1"/>
</dbReference>
<dbReference type="InterPro" id="IPR035986">
    <property type="entry name" value="PKD_dom_sf"/>
</dbReference>
<dbReference type="Pfam" id="PF13229">
    <property type="entry name" value="Beta_helix"/>
    <property type="match status" value="1"/>
</dbReference>
<evidence type="ECO:0000313" key="2">
    <source>
        <dbReference type="EMBL" id="TWI86210.1"/>
    </source>
</evidence>
<dbReference type="SMART" id="SM00089">
    <property type="entry name" value="PKD"/>
    <property type="match status" value="8"/>
</dbReference>
<sequence>MKNLYVVEKLYTKPGVPMCARLLLLLSFLSLCLHSVGQNVPKTLPDSFTNLTGYYQHLPQDYAANPSKSYPLLIFVHGVGELAGAGATSLQTKVLRNGPPKLIEQGTFPASFTVNGQQFSFIVITPQFKVWPGAGDIHRLVAYLQQQLRVDASRLYVTGLSMGGGVAWGAISEVPSKAKQYAASVVVCGAYAPTQALANNIAANNTPVWALHNDGDPTVPVSNSQGWVKYINAYTPTPNPPAKLTIFNSTSHDAWSKSYDPNFRENGMNVYEWMLQYTRGTGTTPPPTTPPPATGNKRITVPPSSGRQVYYPDAMKSLNVQAGDTLCLAAGDYDYIHFGNLLGTAAKPIIIMNCGGLVRTGVNSTTTAASFVFSNSKYFKVEGTGDPSIEYGFDVNGTNRNGQKLFGFFFGNGSSDFDVHHAYVHDAGMFLQAKTLQQCGHPEWLEGAFVMRNVKIHHLLCRNSAWEGFYIGNTHYLWDNGTCQDMKSHHIENLEVYDNDLENMGSDGIQISIADIGANLVHHNRVVNYAMAKNDAHGYGILCGGGSTLRIYNNRIDKGYNCGIQIFGSGINYVYNNVVSNIHYEGINVTDKFLFQPATGYIYNNTVYNTGINGMKIYADLTTVGHKVYNNLVVAPGNQWDYPQSGFYIRGSNPIKFDTANNLSFKTADLAFFEDAAGGNVHLTNKSRAVNAGRDMKDLALALDLDDKARPQNTKYDVGAYEYNGNTNIAPVANAGADKVLSLPLSIVVQLDGSASKDPDGSISKYAWRKVSGPALGIILTPGAAQSVLTGLVEGTYVFELAVTDNSGVTTKDQVMITVLPLGGNKAPNAVAGSDVTLTLPANSTQLYGSNSLDPDGVITDYLWTQLSGPGAGVIADATASNTNLTGLVAGTYVFELTVTDNAGDTGKDQVTITVTGSGGTTNNPPVANAGTDKTITLPASSVQLDGSASRDTDGSIAKYAWKKVSGPAGETLATPAAAKTNVTGLVAGTYVFELAVTDDKGAAATDRVTVTVKAGPQNELPVADAGADFSITLPLATAHLDGSASTDPDGSITGYAWTKVSGPAGTIISPNSEETNVTGLSAGTYVFELTITDNDNAAATDRVTVTVLPANKPPVANAGANKSITLPVNSVQLDGSASSDPDGAITKYAWTKVSGPAAGAISSPAAATTGVTGLTAGTYVFELVVTDDGSASDTDRVTVVVIQPAANQPPVANAGADINVILPVNNVQLDGGASSDADGNIAAYAWKKISGPAGGVIGSPAAAATSITGLVQGTYVFQLTVTDDAGATASDRVTVTVAAAPVNDPPLANAGADISITLPVSSALLDGSASSDPDGSITAYAWTQVSGPSSATIASPGSSSTSITGLVQGFYTFELKVTDDKNATARDRVLVTVNHAANQSPVADAGANQVVQYPTDFTYIHGRDSHDPDGSIASYAWKQVSGPSQAYIWHTDWVETRVSNLKPGQYVFELTVTDDMQASSSATLKVDVLADKSTPDKDSVSMFPNPAIDFIRMVVRYMGQGTKLYFSVYDMNGKSRALFTHPLTAQLLQKDLDIHSLPAGYYMVEIRDEKNQFRWTGKFLKAGN</sequence>
<feature type="domain" description="PKD/Chitinase" evidence="1">
    <location>
        <begin position="1027"/>
        <end position="1111"/>
    </location>
</feature>
<dbReference type="InterPro" id="IPR006626">
    <property type="entry name" value="PbH1"/>
</dbReference>
<feature type="domain" description="PKD/Chitinase" evidence="1">
    <location>
        <begin position="1212"/>
        <end position="1301"/>
    </location>
</feature>
<dbReference type="CDD" id="cd00146">
    <property type="entry name" value="PKD"/>
    <property type="match status" value="4"/>
</dbReference>
<dbReference type="InterPro" id="IPR029865">
    <property type="entry name" value="KIAA0319-like"/>
</dbReference>
<dbReference type="PANTHER" id="PTHR46182:SF2">
    <property type="entry name" value="FI19480P1"/>
    <property type="match status" value="1"/>
</dbReference>